<dbReference type="AlphaFoldDB" id="A0A162IS76"/>
<feature type="region of interest" description="Disordered" evidence="2">
    <location>
        <begin position="127"/>
        <end position="158"/>
    </location>
</feature>
<comment type="caution">
    <text evidence="3">The sequence shown here is derived from an EMBL/GenBank/DDBJ whole genome shotgun (WGS) entry which is preliminary data.</text>
</comment>
<gene>
    <name evidence="3" type="ORF">LEL_06259</name>
</gene>
<dbReference type="EMBL" id="AZHF01000004">
    <property type="protein sequence ID" value="OAA76575.1"/>
    <property type="molecule type" value="Genomic_DNA"/>
</dbReference>
<organism evidence="3 4">
    <name type="scientific">Akanthomyces lecanii RCEF 1005</name>
    <dbReference type="NCBI Taxonomy" id="1081108"/>
    <lineage>
        <taxon>Eukaryota</taxon>
        <taxon>Fungi</taxon>
        <taxon>Dikarya</taxon>
        <taxon>Ascomycota</taxon>
        <taxon>Pezizomycotina</taxon>
        <taxon>Sordariomycetes</taxon>
        <taxon>Hypocreomycetidae</taxon>
        <taxon>Hypocreales</taxon>
        <taxon>Cordycipitaceae</taxon>
        <taxon>Akanthomyces</taxon>
        <taxon>Cordyceps confragosa</taxon>
    </lineage>
</organism>
<sequence length="305" mass="34529">MDAAHRTQDSKQPLQHVPKLLPENPRRRMSRTHCLLAPRPYEDIYHERAYLTTYLQQKTRRIEGIIKEYSQTQAELQAGAEGKTRRRLRKLLNLLRCKLDEASEQERAIFSRLGELYMELNSRDTWERARKPQPSIQEDGSQVGLVGESPTTSATPVTPCPSFASSDWSVASSAALASPVLAPDPTFADAAQVHEYHDLYTLPRCLASEYLETVPEELDSAMKTPPALREPTEDDGTPPMTPPPWQGLNREPEFGTLEYEYEQYESLENDEGRRSADDGTSGSLPLKSLAKRPSLPVMQFFWPDV</sequence>
<feature type="compositionally biased region" description="Acidic residues" evidence="2">
    <location>
        <begin position="259"/>
        <end position="269"/>
    </location>
</feature>
<protein>
    <submittedName>
        <fullName evidence="3">Uncharacterized protein</fullName>
    </submittedName>
</protein>
<keyword evidence="1" id="KW-0175">Coiled coil</keyword>
<evidence type="ECO:0000256" key="2">
    <source>
        <dbReference type="SAM" id="MobiDB-lite"/>
    </source>
</evidence>
<evidence type="ECO:0000313" key="3">
    <source>
        <dbReference type="EMBL" id="OAA76575.1"/>
    </source>
</evidence>
<keyword evidence="4" id="KW-1185">Reference proteome</keyword>
<evidence type="ECO:0000256" key="1">
    <source>
        <dbReference type="SAM" id="Coils"/>
    </source>
</evidence>
<feature type="region of interest" description="Disordered" evidence="2">
    <location>
        <begin position="1"/>
        <end position="25"/>
    </location>
</feature>
<feature type="coiled-coil region" evidence="1">
    <location>
        <begin position="55"/>
        <end position="105"/>
    </location>
</feature>
<feature type="region of interest" description="Disordered" evidence="2">
    <location>
        <begin position="219"/>
        <end position="289"/>
    </location>
</feature>
<reference evidence="3 4" key="1">
    <citation type="journal article" date="2016" name="Genome Biol. Evol.">
        <title>Divergent and convergent evolution of fungal pathogenicity.</title>
        <authorList>
            <person name="Shang Y."/>
            <person name="Xiao G."/>
            <person name="Zheng P."/>
            <person name="Cen K."/>
            <person name="Zhan S."/>
            <person name="Wang C."/>
        </authorList>
    </citation>
    <scope>NUCLEOTIDE SEQUENCE [LARGE SCALE GENOMIC DNA]</scope>
    <source>
        <strain evidence="3 4">RCEF 1005</strain>
    </source>
</reference>
<accession>A0A162IS76</accession>
<dbReference type="STRING" id="1081108.A0A162IS76"/>
<dbReference type="Proteomes" id="UP000076881">
    <property type="component" value="Unassembled WGS sequence"/>
</dbReference>
<name>A0A162IS76_CORDF</name>
<evidence type="ECO:0000313" key="4">
    <source>
        <dbReference type="Proteomes" id="UP000076881"/>
    </source>
</evidence>
<proteinExistence type="predicted"/>
<dbReference type="OrthoDB" id="5226586at2759"/>